<proteinExistence type="predicted"/>
<feature type="transmembrane region" description="Helical" evidence="1">
    <location>
        <begin position="62"/>
        <end position="81"/>
    </location>
</feature>
<accession>A0A7Y8DS38</accession>
<dbReference type="GeneID" id="55846165"/>
<dbReference type="RefSeq" id="WP_016971299.1">
    <property type="nucleotide sequence ID" value="NZ_CP020369.1"/>
</dbReference>
<name>A0A7Y8DS38_PSETO</name>
<reference evidence="2 3" key="1">
    <citation type="submission" date="2020-04" db="EMBL/GenBank/DDBJ databases">
        <title>Molecular characterization of pseudomonads from Agaricus bisporus reveal novel blotch 2 pathogens in Western Europe.</title>
        <authorList>
            <person name="Taparia T."/>
            <person name="Krijger M."/>
            <person name="Haynes E."/>
            <person name="Elpinstone J.G."/>
            <person name="Noble R."/>
            <person name="Van Der Wolf J."/>
        </authorList>
    </citation>
    <scope>NUCLEOTIDE SEQUENCE [LARGE SCALE GENOMIC DNA]</scope>
    <source>
        <strain evidence="2 3">IPO3746</strain>
    </source>
</reference>
<keyword evidence="1" id="KW-1133">Transmembrane helix</keyword>
<keyword evidence="1" id="KW-0472">Membrane</keyword>
<dbReference type="AlphaFoldDB" id="A0A7Y8DS38"/>
<gene>
    <name evidence="2" type="ORF">HX787_18795</name>
</gene>
<organism evidence="2 3">
    <name type="scientific">Pseudomonas tolaasii</name>
    <dbReference type="NCBI Taxonomy" id="29442"/>
    <lineage>
        <taxon>Bacteria</taxon>
        <taxon>Pseudomonadati</taxon>
        <taxon>Pseudomonadota</taxon>
        <taxon>Gammaproteobacteria</taxon>
        <taxon>Pseudomonadales</taxon>
        <taxon>Pseudomonadaceae</taxon>
        <taxon>Pseudomonas</taxon>
    </lineage>
</organism>
<evidence type="ECO:0000313" key="2">
    <source>
        <dbReference type="EMBL" id="NWD37912.1"/>
    </source>
</evidence>
<evidence type="ECO:0000313" key="3">
    <source>
        <dbReference type="Proteomes" id="UP000549134"/>
    </source>
</evidence>
<evidence type="ECO:0000256" key="1">
    <source>
        <dbReference type="SAM" id="Phobius"/>
    </source>
</evidence>
<protein>
    <submittedName>
        <fullName evidence="2">Uncharacterized protein</fullName>
    </submittedName>
</protein>
<dbReference type="EMBL" id="JACAQK010000014">
    <property type="protein sequence ID" value="NWD37912.1"/>
    <property type="molecule type" value="Genomic_DNA"/>
</dbReference>
<keyword evidence="1" id="KW-0812">Transmembrane</keyword>
<dbReference type="Proteomes" id="UP000549134">
    <property type="component" value="Unassembled WGS sequence"/>
</dbReference>
<sequence>MLEPTQRTPKHVLRQVTGWVLVLPLLVSFLSLPFPFGGVLALGSIAASVYGTRFARRCASRGVAMFALIITLLNVISLVGISEASLLKGLYRISWLYWYPYYSNWVYWNL</sequence>
<comment type="caution">
    <text evidence="2">The sequence shown here is derived from an EMBL/GenBank/DDBJ whole genome shotgun (WGS) entry which is preliminary data.</text>
</comment>